<dbReference type="Proteomes" id="UP001476950">
    <property type="component" value="Unassembled WGS sequence"/>
</dbReference>
<dbReference type="EMBL" id="JAMPLM010000037">
    <property type="protein sequence ID" value="MEP1061560.1"/>
    <property type="molecule type" value="Genomic_DNA"/>
</dbReference>
<name>A0ABV0KTA8_9CYAN</name>
<keyword evidence="2" id="KW-1185">Reference proteome</keyword>
<accession>A0ABV0KTA8</accession>
<evidence type="ECO:0000313" key="1">
    <source>
        <dbReference type="EMBL" id="MEP1061560.1"/>
    </source>
</evidence>
<gene>
    <name evidence="1" type="ORF">NDI38_24475</name>
</gene>
<proteinExistence type="predicted"/>
<sequence>MRKWLQALVDHFLPAITPVQETPAGRAPAMLPAMSTQQAFTVTERTQLLQTLFALLWQRNEWNYEQCQLQYRDPVEGNARLANYWKQDLAMTRQINQLEHQYEAGVPIIPLSRCPYCQAINYHSFDAYDLDGLWWRSVLGFLDDGVGESAVRPREQHRLCPHFWMLSGALTPGESFTVAPMMVTPGPDVPFVVTSLFQHSSIRVVISSLKVGVHTAYPIAYYSETKPVDLAYPVAEWANNYAIWVQENGRIQQGLHAHYSPAPYQFWDEDFELAPWIEGGQVYWIGSGDESLTLQQRTEGCPYLNLPGRRKRLAIHQGKCWVWGEDES</sequence>
<comment type="caution">
    <text evidence="1">The sequence shown here is derived from an EMBL/GenBank/DDBJ whole genome shotgun (WGS) entry which is preliminary data.</text>
</comment>
<organism evidence="1 2">
    <name type="scientific">Stenomitos frigidus AS-A4</name>
    <dbReference type="NCBI Taxonomy" id="2933935"/>
    <lineage>
        <taxon>Bacteria</taxon>
        <taxon>Bacillati</taxon>
        <taxon>Cyanobacteriota</taxon>
        <taxon>Cyanophyceae</taxon>
        <taxon>Leptolyngbyales</taxon>
        <taxon>Leptolyngbyaceae</taxon>
        <taxon>Stenomitos</taxon>
    </lineage>
</organism>
<protein>
    <submittedName>
        <fullName evidence="1">Uncharacterized protein</fullName>
    </submittedName>
</protein>
<reference evidence="1 2" key="1">
    <citation type="submission" date="2022-04" db="EMBL/GenBank/DDBJ databases">
        <title>Positive selection, recombination, and allopatry shape intraspecific diversity of widespread and dominant cyanobacteria.</title>
        <authorList>
            <person name="Wei J."/>
            <person name="Shu W."/>
            <person name="Hu C."/>
        </authorList>
    </citation>
    <scope>NUCLEOTIDE SEQUENCE [LARGE SCALE GENOMIC DNA]</scope>
    <source>
        <strain evidence="1 2">AS-A4</strain>
    </source>
</reference>
<evidence type="ECO:0000313" key="2">
    <source>
        <dbReference type="Proteomes" id="UP001476950"/>
    </source>
</evidence>
<dbReference type="RefSeq" id="WP_190447197.1">
    <property type="nucleotide sequence ID" value="NZ_JAMPLM010000037.1"/>
</dbReference>